<evidence type="ECO:0000256" key="1">
    <source>
        <dbReference type="SAM" id="MobiDB-lite"/>
    </source>
</evidence>
<dbReference type="Pfam" id="PF00041">
    <property type="entry name" value="fn3"/>
    <property type="match status" value="2"/>
</dbReference>
<dbReference type="Pfam" id="PF13402">
    <property type="entry name" value="Peptidase_M60"/>
    <property type="match status" value="1"/>
</dbReference>
<evidence type="ECO:0000259" key="4">
    <source>
        <dbReference type="PROSITE" id="PS51723"/>
    </source>
</evidence>
<evidence type="ECO:0000313" key="5">
    <source>
        <dbReference type="EMBL" id="OUP51935.1"/>
    </source>
</evidence>
<dbReference type="Proteomes" id="UP000195897">
    <property type="component" value="Unassembled WGS sequence"/>
</dbReference>
<dbReference type="InterPro" id="IPR031161">
    <property type="entry name" value="Peptidase_M60_dom"/>
</dbReference>
<feature type="chain" id="PRO_5038355650" description="Fibronectin type III domain protein" evidence="2">
    <location>
        <begin position="29"/>
        <end position="1772"/>
    </location>
</feature>
<dbReference type="InterPro" id="IPR042279">
    <property type="entry name" value="Pep_M60_3"/>
</dbReference>
<dbReference type="GO" id="GO:0004553">
    <property type="term" value="F:hydrolase activity, hydrolyzing O-glycosyl compounds"/>
    <property type="evidence" value="ECO:0007669"/>
    <property type="project" value="InterPro"/>
</dbReference>
<evidence type="ECO:0000259" key="3">
    <source>
        <dbReference type="PROSITE" id="PS50853"/>
    </source>
</evidence>
<accession>A0A1Y4L586</accession>
<reference evidence="6" key="1">
    <citation type="submission" date="2017-04" db="EMBL/GenBank/DDBJ databases">
        <title>Function of individual gut microbiota members based on whole genome sequencing of pure cultures obtained from chicken caecum.</title>
        <authorList>
            <person name="Medvecky M."/>
            <person name="Cejkova D."/>
            <person name="Polansky O."/>
            <person name="Karasova D."/>
            <person name="Kubasova T."/>
            <person name="Cizek A."/>
            <person name="Rychlik I."/>
        </authorList>
    </citation>
    <scope>NUCLEOTIDE SEQUENCE [LARGE SCALE GENOMIC DNA]</scope>
    <source>
        <strain evidence="6">An180</strain>
    </source>
</reference>
<dbReference type="SMART" id="SM00060">
    <property type="entry name" value="FN3"/>
    <property type="match status" value="2"/>
</dbReference>
<protein>
    <recommendedName>
        <fullName evidence="7">Fibronectin type III domain protein</fullName>
    </recommendedName>
</protein>
<dbReference type="CDD" id="cd00063">
    <property type="entry name" value="FN3"/>
    <property type="match status" value="2"/>
</dbReference>
<dbReference type="InterPro" id="IPR003961">
    <property type="entry name" value="FN3_dom"/>
</dbReference>
<dbReference type="PROSITE" id="PS00018">
    <property type="entry name" value="EF_HAND_1"/>
    <property type="match status" value="1"/>
</dbReference>
<dbReference type="SUPFAM" id="SSF63446">
    <property type="entry name" value="Type I dockerin domain"/>
    <property type="match status" value="1"/>
</dbReference>
<dbReference type="InterPro" id="IPR036116">
    <property type="entry name" value="FN3_sf"/>
</dbReference>
<dbReference type="PROSITE" id="PS51723">
    <property type="entry name" value="PEPTIDASE_M60"/>
    <property type="match status" value="1"/>
</dbReference>
<dbReference type="RefSeq" id="WP_087373916.1">
    <property type="nucleotide sequence ID" value="NZ_NFKK01000015.1"/>
</dbReference>
<feature type="domain" description="Fibronectin type-III" evidence="3">
    <location>
        <begin position="487"/>
        <end position="576"/>
    </location>
</feature>
<dbReference type="InterPro" id="IPR018247">
    <property type="entry name" value="EF_Hand_1_Ca_BS"/>
</dbReference>
<feature type="region of interest" description="Disordered" evidence="1">
    <location>
        <begin position="1440"/>
        <end position="1512"/>
    </location>
</feature>
<proteinExistence type="predicted"/>
<dbReference type="Gene3D" id="2.60.40.10">
    <property type="entry name" value="Immunoglobulins"/>
    <property type="match status" value="3"/>
</dbReference>
<gene>
    <name evidence="5" type="ORF">B5F17_11250</name>
</gene>
<evidence type="ECO:0000313" key="6">
    <source>
        <dbReference type="Proteomes" id="UP000195897"/>
    </source>
</evidence>
<dbReference type="SMART" id="SM01276">
    <property type="entry name" value="M60-like"/>
    <property type="match status" value="1"/>
</dbReference>
<dbReference type="SUPFAM" id="SSF49265">
    <property type="entry name" value="Fibronectin type III"/>
    <property type="match status" value="1"/>
</dbReference>
<dbReference type="EMBL" id="NFKK01000015">
    <property type="protein sequence ID" value="OUP51935.1"/>
    <property type="molecule type" value="Genomic_DNA"/>
</dbReference>
<sequence length="1772" mass="192268">MKWYHRALSGVLAASMGVGLLGSLPQAAAVSSVSAGKNAVGTTQATGEIQATIRLDYPISSQKLQEIGAKLTLFQGKEAIATGDLSQDSTLTFSESTTASGKVSQRTTDQTVNYIDVNIRGLSAQEDENAYHLKFEAEGFKTYESDELTLSQYSKGIVLGTGDATFTQGDLNGDNAINTSDVDIVKSKLSTNDSKTDLNGDGKVDIYDLAAVTMASAATGEAQLFNTTVITAKVVDTASVAQAITGSDKVEIQQGDVSSLFTDDGQTVTLVPKGGSGELELPIPLAQSAQETGVEMEQVSIVSSTANPVEKGTVIAELVSGDTIEVPFDHSNPDGVLAMQLRDDGRKTVTISLGQRVPVKKITIKVEVKDNQPVVVEQIKFVQDIVPEEPVVEDVQVKNVQATAGTKQVTLTWDAFPNITGYKIYYGTSADKLTSTVETEQTTYTVGNLENLKTYYFAVAPISNAGGQTWEGGKSKVVSATPQPNSVPDKPDSVTVTPGDAFLTVNWKPGKDTVSSRVQYRVKGEGEFTLLSGSYQSSAVITGLENGVTYEVQVFGVNSNGNGPVSLTAEGTPKLSEIEGPELPTVNRLENSVIISATYPTSNVHWGLSRGELPKSVYDGNYNTGWIARTWSESRAFTFTFDKEYEMNYLIYVPDLRNDPEKSGKRYRDYFDSFNMWINGERVTNVSFEKGKDNTYFIVKFPKSTVKSLTVEASQWAGAGNLSLTEVAFYEYGDLDNRIQDLFANDSHTALAEGVDQDKIDALRARAKDADAYYVNREVLLDELNNAQQLLEKKDSELNVRTGFTSRTASADEHFGQTASALQPLGVSALSNQSISLYVEGVQEGDSIKLVQWQQYSETSATTKSYELHNGRNRIWLSQIGNSGSGERGGSLYIEYSGSNADGIKIQVRDTSANKNVITQIPYLNIQPSQWYGKSENERKALLTPYVEALKAHVSSLSFPNETARKTNTRNVTEIATPSVLLSLPADQVLAGLGGASASTEDMTNQLYRAIVAWEQLIFLANKTQGIISADQAFDSYQYPMQTRQNIRFSRLFSGAFMFAAGSYVGIDYNETRAMVTGYPLGQTGAGGIDSDDVNGLYGWGIAHEIGHNMDKIGYAEITNNIYSLVAQTADTENMTGPSRLEGMYPDIFNKTALGKPGQAGNVFVQLGMYWQLHLAYDDEGNALKGAGSLDFFNEFFKKWKAGEHSGASKDDRIALIASEVTGKNLTEFFTRWGMELSESTKSTLSSYGEEEREIWYLSDQSRRDRLAGESKASMTASVKAEIKDDTKVQLTIEAHGDADRVQGYEILRNGTSIAFLMGNGSATQTYTDSVGAANNMALSYSVRVIDKLGYEVADAHASDVRISYDKTIASDEYTIVRDEKNGNVLITVKDPDSLLTVSGIKITGNHVPSTGTLMVLVSDKVHEIPTTQPTESIPMTALVPATTIVPETDKTETTETTPETTPDASQPEAGAEGAQNEDAVTNQPAAEEGSTAAEQPNEQPTVDTTQPTEDKVEDTDVVDLENEAVPLAGLGQVEVQGDWTIAKMGSFTVNESSDPTHSFLTYFNKPGVQDTRIWMYDAKQIAISGIPSDVALEDIQLLDYPGDNIAFTEGASIGVLGQDYTYETTEGTEKIPAGTIVVTGSYRGDPLYNSVRIVGKMQSMMPGSSAAPTVSERTLSGETLLFAEIPEDGAVSTISDGFFLFIPEDQEAFKKVNEDHVDEHNHGETNEVIIEFKAQMWRAVDVEGHDPRMTSDTVFISVPRYESMPNIILAE</sequence>
<dbReference type="InterPro" id="IPR013783">
    <property type="entry name" value="Ig-like_fold"/>
</dbReference>
<feature type="domain" description="Fibronectin type-III" evidence="3">
    <location>
        <begin position="391"/>
        <end position="485"/>
    </location>
</feature>
<comment type="caution">
    <text evidence="5">The sequence shown here is derived from an EMBL/GenBank/DDBJ whole genome shotgun (WGS) entry which is preliminary data.</text>
</comment>
<dbReference type="InterPro" id="IPR002105">
    <property type="entry name" value="Dockerin_1_rpt"/>
</dbReference>
<dbReference type="Gene3D" id="1.10.1330.10">
    <property type="entry name" value="Dockerin domain"/>
    <property type="match status" value="1"/>
</dbReference>
<dbReference type="Pfam" id="PF00404">
    <property type="entry name" value="Dockerin_1"/>
    <property type="match status" value="1"/>
</dbReference>
<organism evidence="5 6">
    <name type="scientific">Butyricicoccus pullicaecorum</name>
    <dbReference type="NCBI Taxonomy" id="501571"/>
    <lineage>
        <taxon>Bacteria</taxon>
        <taxon>Bacillati</taxon>
        <taxon>Bacillota</taxon>
        <taxon>Clostridia</taxon>
        <taxon>Eubacteriales</taxon>
        <taxon>Butyricicoccaceae</taxon>
        <taxon>Butyricicoccus</taxon>
    </lineage>
</organism>
<keyword evidence="2" id="KW-0732">Signal</keyword>
<dbReference type="GO" id="GO:0000272">
    <property type="term" value="P:polysaccharide catabolic process"/>
    <property type="evidence" value="ECO:0007669"/>
    <property type="project" value="InterPro"/>
</dbReference>
<feature type="region of interest" description="Disordered" evidence="1">
    <location>
        <begin position="473"/>
        <end position="493"/>
    </location>
</feature>
<evidence type="ECO:0000256" key="2">
    <source>
        <dbReference type="SAM" id="SignalP"/>
    </source>
</evidence>
<feature type="domain" description="Peptidase M60" evidence="4">
    <location>
        <begin position="820"/>
        <end position="1178"/>
    </location>
</feature>
<dbReference type="Gene3D" id="1.10.390.30">
    <property type="entry name" value="Peptidase M60, enhancin-like domain 3"/>
    <property type="match status" value="1"/>
</dbReference>
<feature type="compositionally biased region" description="Polar residues" evidence="1">
    <location>
        <begin position="1493"/>
        <end position="1508"/>
    </location>
</feature>
<feature type="compositionally biased region" description="Low complexity" evidence="1">
    <location>
        <begin position="1455"/>
        <end position="1464"/>
    </location>
</feature>
<feature type="signal peptide" evidence="2">
    <location>
        <begin position="1"/>
        <end position="28"/>
    </location>
</feature>
<dbReference type="PROSITE" id="PS50853">
    <property type="entry name" value="FN3"/>
    <property type="match status" value="2"/>
</dbReference>
<dbReference type="InterPro" id="IPR036439">
    <property type="entry name" value="Dockerin_dom_sf"/>
</dbReference>
<name>A0A1Y4L586_9FIRM</name>
<evidence type="ECO:0008006" key="7">
    <source>
        <dbReference type="Google" id="ProtNLM"/>
    </source>
</evidence>